<dbReference type="Proteomes" id="UP000195570">
    <property type="component" value="Unassembled WGS sequence"/>
</dbReference>
<protein>
    <submittedName>
        <fullName evidence="2">Uncharacterized protein</fullName>
    </submittedName>
</protein>
<accession>A0A1G4I6I5</accession>
<dbReference type="RefSeq" id="XP_067078853.1">
    <property type="nucleotide sequence ID" value="XM_067222752.1"/>
</dbReference>
<feature type="region of interest" description="Disordered" evidence="1">
    <location>
        <begin position="230"/>
        <end position="254"/>
    </location>
</feature>
<feature type="compositionally biased region" description="Polar residues" evidence="1">
    <location>
        <begin position="433"/>
        <end position="443"/>
    </location>
</feature>
<dbReference type="VEuPathDB" id="TriTrypDB:TEOVI_000858100"/>
<feature type="compositionally biased region" description="Polar residues" evidence="1">
    <location>
        <begin position="396"/>
        <end position="407"/>
    </location>
</feature>
<dbReference type="GeneID" id="92382515"/>
<keyword evidence="3" id="KW-1185">Reference proteome</keyword>
<organism evidence="2 3">
    <name type="scientific">Trypanosoma equiperdum</name>
    <dbReference type="NCBI Taxonomy" id="5694"/>
    <lineage>
        <taxon>Eukaryota</taxon>
        <taxon>Discoba</taxon>
        <taxon>Euglenozoa</taxon>
        <taxon>Kinetoplastea</taxon>
        <taxon>Metakinetoplastina</taxon>
        <taxon>Trypanosomatida</taxon>
        <taxon>Trypanosomatidae</taxon>
        <taxon>Trypanosoma</taxon>
    </lineage>
</organism>
<name>A0A1G4I6I5_TRYEQ</name>
<comment type="caution">
    <text evidence="2">The sequence shown here is derived from an EMBL/GenBank/DDBJ whole genome shotgun (WGS) entry which is preliminary data.</text>
</comment>
<reference evidence="2" key="1">
    <citation type="submission" date="2016-09" db="EMBL/GenBank/DDBJ databases">
        <authorList>
            <person name="Hebert L."/>
            <person name="Moumen B."/>
        </authorList>
    </citation>
    <scope>NUCLEOTIDE SEQUENCE [LARGE SCALE GENOMIC DNA]</scope>
    <source>
        <strain evidence="2">OVI</strain>
    </source>
</reference>
<sequence>MIKNASPLHPYNIDAPMGTSLWRIGRSSQHRPSPECHTTVPDVVATVATDSMDSHHNSTEEKPSCCPRLRTPVRGDDYDGLFSHAWWRCSNCVHDPGLLAYGLHRTAALSSFQAAQQQTTCAARLNGCSHHANLGGNDCGGSYNFVRGCCGKFGCGHLPCRATAHGSVAEGVNPMRYWPQTNEYHSYNYPHAAGRAHEASELAPSGKPTTRAWYQVPCDTSELHPLSQPYNISERPSTPQCDAATASGGVEAPDWLTSRARARYEQSRSRSPVCTPCRSSPVLGGDVEGARGEAFAIHRFSCQLESLQRRLDALEAECVVKSGVMHGRPPPHGVGEMGSVYTADECPSNRSTAVAPTPSTPATPPPLPPEPKMSPMDSASHEGTTMKSPPYRQVWPHSTPSSPTAGASDNGGGITLERLMRAVRSARERARQQDCQTAASSNA</sequence>
<gene>
    <name evidence="2" type="ORF">TEOVI_000858100</name>
</gene>
<feature type="region of interest" description="Disordered" evidence="1">
    <location>
        <begin position="345"/>
        <end position="443"/>
    </location>
</feature>
<evidence type="ECO:0000313" key="2">
    <source>
        <dbReference type="EMBL" id="SCU67552.1"/>
    </source>
</evidence>
<dbReference type="AlphaFoldDB" id="A0A1G4I6I5"/>
<proteinExistence type="predicted"/>
<evidence type="ECO:0000313" key="3">
    <source>
        <dbReference type="Proteomes" id="UP000195570"/>
    </source>
</evidence>
<dbReference type="EMBL" id="CZPT02000763">
    <property type="protein sequence ID" value="SCU67552.1"/>
    <property type="molecule type" value="Genomic_DNA"/>
</dbReference>
<evidence type="ECO:0000256" key="1">
    <source>
        <dbReference type="SAM" id="MobiDB-lite"/>
    </source>
</evidence>
<feature type="compositionally biased region" description="Pro residues" evidence="1">
    <location>
        <begin position="358"/>
        <end position="372"/>
    </location>
</feature>
<feature type="compositionally biased region" description="Polar residues" evidence="1">
    <location>
        <begin position="230"/>
        <end position="240"/>
    </location>
</feature>